<dbReference type="Gene3D" id="3.10.129.10">
    <property type="entry name" value="Hotdog Thioesterase"/>
    <property type="match status" value="1"/>
</dbReference>
<evidence type="ECO:0000313" key="2">
    <source>
        <dbReference type="EMBL" id="SEO49803.1"/>
    </source>
</evidence>
<proteinExistence type="predicted"/>
<dbReference type="RefSeq" id="WP_091639452.1">
    <property type="nucleotide sequence ID" value="NZ_FOEG01000001.1"/>
</dbReference>
<dbReference type="Proteomes" id="UP000199657">
    <property type="component" value="Unassembled WGS sequence"/>
</dbReference>
<accession>A0A1H8Q7S5</accession>
<evidence type="ECO:0000313" key="3">
    <source>
        <dbReference type="Proteomes" id="UP000199657"/>
    </source>
</evidence>
<dbReference type="Pfam" id="PF13452">
    <property type="entry name" value="FAS1_DH_region"/>
    <property type="match status" value="1"/>
</dbReference>
<evidence type="ECO:0000259" key="1">
    <source>
        <dbReference type="Pfam" id="PF13452"/>
    </source>
</evidence>
<dbReference type="SUPFAM" id="SSF54637">
    <property type="entry name" value="Thioesterase/thiol ester dehydrase-isomerase"/>
    <property type="match status" value="1"/>
</dbReference>
<gene>
    <name evidence="2" type="ORF">SAMN04488052_101383</name>
</gene>
<feature type="domain" description="FAS1-like dehydratase" evidence="1">
    <location>
        <begin position="15"/>
        <end position="142"/>
    </location>
</feature>
<dbReference type="OrthoDB" id="9759612at2"/>
<dbReference type="InterPro" id="IPR029069">
    <property type="entry name" value="HotDog_dom_sf"/>
</dbReference>
<organism evidence="2 3">
    <name type="scientific">Aquisalimonas asiatica</name>
    <dbReference type="NCBI Taxonomy" id="406100"/>
    <lineage>
        <taxon>Bacteria</taxon>
        <taxon>Pseudomonadati</taxon>
        <taxon>Pseudomonadota</taxon>
        <taxon>Gammaproteobacteria</taxon>
        <taxon>Chromatiales</taxon>
        <taxon>Ectothiorhodospiraceae</taxon>
        <taxon>Aquisalimonas</taxon>
    </lineage>
</organism>
<dbReference type="EMBL" id="FOEG01000001">
    <property type="protein sequence ID" value="SEO49803.1"/>
    <property type="molecule type" value="Genomic_DNA"/>
</dbReference>
<dbReference type="InterPro" id="IPR039569">
    <property type="entry name" value="FAS1-like_DH_region"/>
</dbReference>
<protein>
    <submittedName>
        <fullName evidence="2">Acyl dehydratase</fullName>
    </submittedName>
</protein>
<name>A0A1H8Q7S5_9GAMM</name>
<reference evidence="2" key="1">
    <citation type="submission" date="2016-10" db="EMBL/GenBank/DDBJ databases">
        <authorList>
            <person name="de Groot N.N."/>
        </authorList>
    </citation>
    <scope>NUCLEOTIDE SEQUENCE [LARGE SCALE GENOMIC DNA]</scope>
    <source>
        <strain evidence="2">CGMCC 1.6291</strain>
    </source>
</reference>
<dbReference type="AlphaFoldDB" id="A0A1H8Q7S5"/>
<keyword evidence="3" id="KW-1185">Reference proteome</keyword>
<dbReference type="STRING" id="406100.SAMN04488052_101383"/>
<sequence length="163" mass="18322">MTEVYSDDVYWEDQQVGAVREFGDVVVDEAQMRAFAQAYDPRPDTLGQPAPWPGMHDRWPVASGLHVAGLCMRMMVDHILLRSSSLGSPGIQRLRWLGPVSAGDRLSVRQAVLSKQRHPRRGDVGFINNRTEVLNQHGRLVMFMESAGMFRLREPLPVPEEGA</sequence>